<gene>
    <name evidence="1" type="ORF">Pcinc_019634</name>
</gene>
<name>A0AAE1KLA7_PETCI</name>
<organism evidence="1 2">
    <name type="scientific">Petrolisthes cinctipes</name>
    <name type="common">Flat porcelain crab</name>
    <dbReference type="NCBI Taxonomy" id="88211"/>
    <lineage>
        <taxon>Eukaryota</taxon>
        <taxon>Metazoa</taxon>
        <taxon>Ecdysozoa</taxon>
        <taxon>Arthropoda</taxon>
        <taxon>Crustacea</taxon>
        <taxon>Multicrustacea</taxon>
        <taxon>Malacostraca</taxon>
        <taxon>Eumalacostraca</taxon>
        <taxon>Eucarida</taxon>
        <taxon>Decapoda</taxon>
        <taxon>Pleocyemata</taxon>
        <taxon>Anomura</taxon>
        <taxon>Galatheoidea</taxon>
        <taxon>Porcellanidae</taxon>
        <taxon>Petrolisthes</taxon>
    </lineage>
</organism>
<dbReference type="EMBL" id="JAWQEG010001958">
    <property type="protein sequence ID" value="KAK3875497.1"/>
    <property type="molecule type" value="Genomic_DNA"/>
</dbReference>
<accession>A0AAE1KLA7</accession>
<sequence>MLEPRAIDLLRVVNPRLDAATPRLADDPPGTSVWLPDVDVLEPHGVPESLLILPESTLGAAGREAAVVRVGTLLVPGCIDGPRGSRDPPADDAFGRGAASRVGSVSRDLLSGPPLEGVASCCIFLSV</sequence>
<evidence type="ECO:0000313" key="2">
    <source>
        <dbReference type="Proteomes" id="UP001286313"/>
    </source>
</evidence>
<keyword evidence="2" id="KW-1185">Reference proteome</keyword>
<dbReference type="Proteomes" id="UP001286313">
    <property type="component" value="Unassembled WGS sequence"/>
</dbReference>
<comment type="caution">
    <text evidence="1">The sequence shown here is derived from an EMBL/GenBank/DDBJ whole genome shotgun (WGS) entry which is preliminary data.</text>
</comment>
<evidence type="ECO:0000313" key="1">
    <source>
        <dbReference type="EMBL" id="KAK3875497.1"/>
    </source>
</evidence>
<dbReference type="AlphaFoldDB" id="A0AAE1KLA7"/>
<proteinExistence type="predicted"/>
<protein>
    <submittedName>
        <fullName evidence="1">Uncharacterized protein</fullName>
    </submittedName>
</protein>
<reference evidence="1" key="1">
    <citation type="submission" date="2023-10" db="EMBL/GenBank/DDBJ databases">
        <title>Genome assemblies of two species of porcelain crab, Petrolisthes cinctipes and Petrolisthes manimaculis (Anomura: Porcellanidae).</title>
        <authorList>
            <person name="Angst P."/>
        </authorList>
    </citation>
    <scope>NUCLEOTIDE SEQUENCE</scope>
    <source>
        <strain evidence="1">PB745_01</strain>
        <tissue evidence="1">Gill</tissue>
    </source>
</reference>